<dbReference type="EMBL" id="MEZA01000016">
    <property type="protein sequence ID" value="OGD42225.1"/>
    <property type="molecule type" value="Genomic_DNA"/>
</dbReference>
<sequence>MEKIITIPRDLIKEGELILIPRKKYERLLESQKVTGGDVLRWAKEAKILKKTGRLPKIGSLAGFKA</sequence>
<evidence type="ECO:0000313" key="1">
    <source>
        <dbReference type="EMBL" id="OGD42225.1"/>
    </source>
</evidence>
<name>A0A1F5CH90_9BACT</name>
<evidence type="ECO:0000313" key="2">
    <source>
        <dbReference type="Proteomes" id="UP000178974"/>
    </source>
</evidence>
<reference evidence="1 2" key="1">
    <citation type="journal article" date="2016" name="Nat. Commun.">
        <title>Thousands of microbial genomes shed light on interconnected biogeochemical processes in an aquifer system.</title>
        <authorList>
            <person name="Anantharaman K."/>
            <person name="Brown C.T."/>
            <person name="Hug L.A."/>
            <person name="Sharon I."/>
            <person name="Castelle C.J."/>
            <person name="Probst A.J."/>
            <person name="Thomas B.C."/>
            <person name="Singh A."/>
            <person name="Wilkins M.J."/>
            <person name="Karaoz U."/>
            <person name="Brodie E.L."/>
            <person name="Williams K.H."/>
            <person name="Hubbard S.S."/>
            <person name="Banfield J.F."/>
        </authorList>
    </citation>
    <scope>NUCLEOTIDE SEQUENCE [LARGE SCALE GENOMIC DNA]</scope>
</reference>
<protein>
    <submittedName>
        <fullName evidence="1">Uncharacterized protein</fullName>
    </submittedName>
</protein>
<organism evidence="1 2">
    <name type="scientific">Candidatus Azambacteria bacterium RIFOXYD1_FULL_42_11</name>
    <dbReference type="NCBI Taxonomy" id="1797310"/>
    <lineage>
        <taxon>Bacteria</taxon>
        <taxon>Candidatus Azamiibacteriota</taxon>
    </lineage>
</organism>
<gene>
    <name evidence="1" type="ORF">A2567_00090</name>
</gene>
<dbReference type="AlphaFoldDB" id="A0A1F5CH90"/>
<accession>A0A1F5CH90</accession>
<comment type="caution">
    <text evidence="1">The sequence shown here is derived from an EMBL/GenBank/DDBJ whole genome shotgun (WGS) entry which is preliminary data.</text>
</comment>
<proteinExistence type="predicted"/>
<dbReference type="Proteomes" id="UP000178974">
    <property type="component" value="Unassembled WGS sequence"/>
</dbReference>